<dbReference type="GO" id="GO:0005886">
    <property type="term" value="C:plasma membrane"/>
    <property type="evidence" value="ECO:0007669"/>
    <property type="project" value="UniProtKB-SubCell"/>
</dbReference>
<keyword evidence="9" id="KW-0325">Glycoprotein</keyword>
<dbReference type="Pfam" id="PF00332">
    <property type="entry name" value="Glyco_hydro_17"/>
    <property type="match status" value="1"/>
</dbReference>
<keyword evidence="10" id="KW-0119">Carbohydrate metabolism</keyword>
<reference evidence="16 17" key="1">
    <citation type="submission" date="2019-07" db="EMBL/GenBank/DDBJ databases">
        <title>Novel species of Flavobacterium.</title>
        <authorList>
            <person name="Liu Q."/>
            <person name="Xin Y.-H."/>
        </authorList>
    </citation>
    <scope>NUCLEOTIDE SEQUENCE [LARGE SCALE GENOMIC DNA]</scope>
    <source>
        <strain evidence="16 17">LB1R34</strain>
    </source>
</reference>
<keyword evidence="11" id="KW-0961">Cell wall biogenesis/degradation</keyword>
<evidence type="ECO:0000256" key="11">
    <source>
        <dbReference type="ARBA" id="ARBA00023316"/>
    </source>
</evidence>
<evidence type="ECO:0000256" key="6">
    <source>
        <dbReference type="ARBA" id="ARBA00022729"/>
    </source>
</evidence>
<dbReference type="GO" id="GO:0042973">
    <property type="term" value="F:glucan endo-1,3-beta-D-glucosidase activity"/>
    <property type="evidence" value="ECO:0007669"/>
    <property type="project" value="TreeGrafter"/>
</dbReference>
<organism evidence="16 17">
    <name type="scientific">Flavobacterium restrictum</name>
    <dbReference type="NCBI Taxonomy" id="2594428"/>
    <lineage>
        <taxon>Bacteria</taxon>
        <taxon>Pseudomonadati</taxon>
        <taxon>Bacteroidota</taxon>
        <taxon>Flavobacteriia</taxon>
        <taxon>Flavobacteriales</taxon>
        <taxon>Flavobacteriaceae</taxon>
        <taxon>Flavobacterium</taxon>
    </lineage>
</organism>
<dbReference type="PANTHER" id="PTHR16631:SF17">
    <property type="entry name" value="GLUCAN ENDO-1,3-BETA-GLUCOSIDASE BTGC"/>
    <property type="match status" value="1"/>
</dbReference>
<dbReference type="EMBL" id="VJZT01000002">
    <property type="protein sequence ID" value="TRX42125.1"/>
    <property type="molecule type" value="Genomic_DNA"/>
</dbReference>
<evidence type="ECO:0000256" key="4">
    <source>
        <dbReference type="ARBA" id="ARBA00022512"/>
    </source>
</evidence>
<dbReference type="Gene3D" id="3.20.20.80">
    <property type="entry name" value="Glycosidases"/>
    <property type="match status" value="1"/>
</dbReference>
<evidence type="ECO:0000256" key="14">
    <source>
        <dbReference type="ARBA" id="ARBA00042373"/>
    </source>
</evidence>
<evidence type="ECO:0000256" key="7">
    <source>
        <dbReference type="ARBA" id="ARBA00022801"/>
    </source>
</evidence>
<dbReference type="InterPro" id="IPR017853">
    <property type="entry name" value="GH"/>
</dbReference>
<evidence type="ECO:0000256" key="15">
    <source>
        <dbReference type="ARBA" id="ARBA00043078"/>
    </source>
</evidence>
<evidence type="ECO:0000256" key="12">
    <source>
        <dbReference type="ARBA" id="ARBA00023326"/>
    </source>
</evidence>
<evidence type="ECO:0000256" key="9">
    <source>
        <dbReference type="ARBA" id="ARBA00023180"/>
    </source>
</evidence>
<comment type="function">
    <text evidence="13">Glucanases play a role in cell expansion during growth, in cell-cell fusion during mating, and in spore release during sporulation. This enzyme may be involved in beta-glucan degradation. Active on laminarin and lichenan.</text>
</comment>
<keyword evidence="17" id="KW-1185">Reference proteome</keyword>
<evidence type="ECO:0000256" key="8">
    <source>
        <dbReference type="ARBA" id="ARBA00023136"/>
    </source>
</evidence>
<name>A0A553EB01_9FLAO</name>
<evidence type="ECO:0000256" key="5">
    <source>
        <dbReference type="ARBA" id="ARBA00022525"/>
    </source>
</evidence>
<dbReference type="OrthoDB" id="9806824at2"/>
<evidence type="ECO:0000313" key="17">
    <source>
        <dbReference type="Proteomes" id="UP000316371"/>
    </source>
</evidence>
<dbReference type="GO" id="GO:0000272">
    <property type="term" value="P:polysaccharide catabolic process"/>
    <property type="evidence" value="ECO:0007669"/>
    <property type="project" value="UniProtKB-KW"/>
</dbReference>
<dbReference type="PANTHER" id="PTHR16631">
    <property type="entry name" value="GLUCAN 1,3-BETA-GLUCOSIDASE"/>
    <property type="match status" value="1"/>
</dbReference>
<evidence type="ECO:0000256" key="1">
    <source>
        <dbReference type="ARBA" id="ARBA00004191"/>
    </source>
</evidence>
<sequence>MSFSRKEDSLYQVKFDNTNESNHYNGIDYDGKSPEELDTLFNAVLKTGMHGLCFSLYEDGQKPGDIISEEQVRRRMAIIAPYTQWVRSFSCTEGNEFIPRIAREYGIKTLVGAWLGDDPEVNEREIEGLIQLANEGFVDIAAVGNEVMYRKDLTEDELLDFIHRVKTAITATIPVSYVDAYYEFTIKPRITAACDLILTNCYPYWEGCNLDYSLGHMKQMYHQALHAGNGKKVIITETGWPSQGESFKDSHPSRDNAIKYFINTQLWSQQENIDIFYFSSFDESWKVGAEGEVGAYWGIWDKNEKLKY</sequence>
<comment type="subcellular location">
    <subcellularLocation>
        <location evidence="2">Cell membrane</location>
    </subcellularLocation>
    <subcellularLocation>
        <location evidence="1">Secreted</location>
        <location evidence="1">Cell wall</location>
    </subcellularLocation>
</comment>
<dbReference type="InterPro" id="IPR000490">
    <property type="entry name" value="Glyco_hydro_17"/>
</dbReference>
<accession>A0A553EB01</accession>
<dbReference type="Proteomes" id="UP000316371">
    <property type="component" value="Unassembled WGS sequence"/>
</dbReference>
<comment type="caution">
    <text evidence="16">The sequence shown here is derived from an EMBL/GenBank/DDBJ whole genome shotgun (WGS) entry which is preliminary data.</text>
</comment>
<gene>
    <name evidence="16" type="ORF">FNW21_02315</name>
</gene>
<dbReference type="GO" id="GO:0005576">
    <property type="term" value="C:extracellular region"/>
    <property type="evidence" value="ECO:0007669"/>
    <property type="project" value="TreeGrafter"/>
</dbReference>
<dbReference type="SUPFAM" id="SSF51445">
    <property type="entry name" value="(Trans)glycosidases"/>
    <property type="match status" value="1"/>
</dbReference>
<keyword evidence="8" id="KW-0472">Membrane</keyword>
<evidence type="ECO:0000256" key="10">
    <source>
        <dbReference type="ARBA" id="ARBA00023277"/>
    </source>
</evidence>
<keyword evidence="12" id="KW-0624">Polysaccharide degradation</keyword>
<keyword evidence="6" id="KW-0732">Signal</keyword>
<dbReference type="InterPro" id="IPR050732">
    <property type="entry name" value="Beta-glucan_modifiers"/>
</dbReference>
<evidence type="ECO:0000256" key="2">
    <source>
        <dbReference type="ARBA" id="ARBA00004236"/>
    </source>
</evidence>
<evidence type="ECO:0000313" key="16">
    <source>
        <dbReference type="EMBL" id="TRX42125.1"/>
    </source>
</evidence>
<dbReference type="GO" id="GO:0009986">
    <property type="term" value="C:cell surface"/>
    <property type="evidence" value="ECO:0007669"/>
    <property type="project" value="TreeGrafter"/>
</dbReference>
<keyword evidence="4" id="KW-0134">Cell wall</keyword>
<keyword evidence="5" id="KW-0964">Secreted</keyword>
<evidence type="ECO:0000256" key="3">
    <source>
        <dbReference type="ARBA" id="ARBA00022475"/>
    </source>
</evidence>
<keyword evidence="7 16" id="KW-0378">Hydrolase</keyword>
<proteinExistence type="predicted"/>
<dbReference type="GO" id="GO:0071555">
    <property type="term" value="P:cell wall organization"/>
    <property type="evidence" value="ECO:0007669"/>
    <property type="project" value="UniProtKB-KW"/>
</dbReference>
<protein>
    <recommendedName>
        <fullName evidence="15">Endo-1,3-beta-glucanase btgC</fullName>
    </recommendedName>
    <alternativeName>
        <fullName evidence="14">Laminarinase btgC</fullName>
    </alternativeName>
</protein>
<keyword evidence="3" id="KW-1003">Cell membrane</keyword>
<dbReference type="RefSeq" id="WP_144255130.1">
    <property type="nucleotide sequence ID" value="NZ_VJZT01000002.1"/>
</dbReference>
<evidence type="ECO:0000256" key="13">
    <source>
        <dbReference type="ARBA" id="ARBA00037649"/>
    </source>
</evidence>
<dbReference type="AlphaFoldDB" id="A0A553EB01"/>